<name>A0A8H6NHY7_9PEZI</name>
<feature type="region of interest" description="Disordered" evidence="1">
    <location>
        <begin position="92"/>
        <end position="161"/>
    </location>
</feature>
<sequence length="283" mass="31209">MFKATFLALAVLAVVARVNAAPFAQGKQPGPFLSPGYVVRQKWSDLDGTVKHRENPGHPRREVPKNPGPFVGDGLSARSIPATVDVGRVLQQKRDPPQKHEAPQQPEEQQKPQKPEEHQKPQEPQKPQKPEESKAKEPKKSKDPKKPQEPHRTALGETTRAKGIDIKSVRCNTFPKDKSPVPAVIQCIEKLATDNSTNCEATTLKSFCQSGNTFILGWRKVDEVSLAAPSCKSVARSLGRIMDFCTHDGMVMGEATAWDDPATGVMIRNFAGRVMDKNMTLLH</sequence>
<evidence type="ECO:0000313" key="3">
    <source>
        <dbReference type="EMBL" id="KAF6833538.1"/>
    </source>
</evidence>
<evidence type="ECO:0000313" key="4">
    <source>
        <dbReference type="Proteomes" id="UP000639643"/>
    </source>
</evidence>
<organism evidence="3 4">
    <name type="scientific">Colletotrichum musicola</name>
    <dbReference type="NCBI Taxonomy" id="2175873"/>
    <lineage>
        <taxon>Eukaryota</taxon>
        <taxon>Fungi</taxon>
        <taxon>Dikarya</taxon>
        <taxon>Ascomycota</taxon>
        <taxon>Pezizomycotina</taxon>
        <taxon>Sordariomycetes</taxon>
        <taxon>Hypocreomycetidae</taxon>
        <taxon>Glomerellales</taxon>
        <taxon>Glomerellaceae</taxon>
        <taxon>Colletotrichum</taxon>
        <taxon>Colletotrichum orchidearum species complex</taxon>
    </lineage>
</organism>
<reference evidence="3" key="1">
    <citation type="journal article" date="2020" name="Phytopathology">
        <title>Genome Sequence Resources of Colletotrichum truncatum, C. plurivorum, C. musicola, and C. sojae: Four Species Pathogenic to Soybean (Glycine max).</title>
        <authorList>
            <person name="Rogerio F."/>
            <person name="Boufleur T.R."/>
            <person name="Ciampi-Guillardi M."/>
            <person name="Sukno S.A."/>
            <person name="Thon M.R."/>
            <person name="Massola Junior N.S."/>
            <person name="Baroncelli R."/>
        </authorList>
    </citation>
    <scope>NUCLEOTIDE SEQUENCE</scope>
    <source>
        <strain evidence="3">LFN0074</strain>
    </source>
</reference>
<dbReference type="PANTHER" id="PTHR39603">
    <property type="entry name" value="CYANOVIRIN-N DOMAIN-CONTAINING PROTEIN"/>
    <property type="match status" value="1"/>
</dbReference>
<keyword evidence="4" id="KW-1185">Reference proteome</keyword>
<accession>A0A8H6NHY7</accession>
<dbReference type="OrthoDB" id="2112446at2759"/>
<protein>
    <submittedName>
        <fullName evidence="3">Uncharacterized protein</fullName>
    </submittedName>
</protein>
<dbReference type="Proteomes" id="UP000639643">
    <property type="component" value="Unassembled WGS sequence"/>
</dbReference>
<comment type="caution">
    <text evidence="3">The sequence shown here is derived from an EMBL/GenBank/DDBJ whole genome shotgun (WGS) entry which is preliminary data.</text>
</comment>
<dbReference type="PANTHER" id="PTHR39603:SF1">
    <property type="entry name" value="CYANOVIRIN-N DOMAIN-CONTAINING PROTEIN"/>
    <property type="match status" value="1"/>
</dbReference>
<dbReference type="EMBL" id="WIGM01000214">
    <property type="protein sequence ID" value="KAF6833538.1"/>
    <property type="molecule type" value="Genomic_DNA"/>
</dbReference>
<dbReference type="AlphaFoldDB" id="A0A8H6NHY7"/>
<gene>
    <name evidence="3" type="ORF">CMUS01_06520</name>
</gene>
<feature type="chain" id="PRO_5034157773" evidence="2">
    <location>
        <begin position="21"/>
        <end position="283"/>
    </location>
</feature>
<feature type="compositionally biased region" description="Basic and acidic residues" evidence="1">
    <location>
        <begin position="49"/>
        <end position="64"/>
    </location>
</feature>
<proteinExistence type="predicted"/>
<evidence type="ECO:0000256" key="1">
    <source>
        <dbReference type="SAM" id="MobiDB-lite"/>
    </source>
</evidence>
<evidence type="ECO:0000256" key="2">
    <source>
        <dbReference type="SAM" id="SignalP"/>
    </source>
</evidence>
<feature type="signal peptide" evidence="2">
    <location>
        <begin position="1"/>
        <end position="20"/>
    </location>
</feature>
<keyword evidence="2" id="KW-0732">Signal</keyword>
<feature type="region of interest" description="Disordered" evidence="1">
    <location>
        <begin position="49"/>
        <end position="77"/>
    </location>
</feature>